<evidence type="ECO:0000313" key="2">
    <source>
        <dbReference type="Proteomes" id="UP000256970"/>
    </source>
</evidence>
<proteinExistence type="predicted"/>
<gene>
    <name evidence="1" type="ORF">BQ4739_LOCUS16178</name>
</gene>
<reference evidence="1 2" key="1">
    <citation type="submission" date="2016-10" db="EMBL/GenBank/DDBJ databases">
        <authorList>
            <person name="Cai Z."/>
        </authorList>
    </citation>
    <scope>NUCLEOTIDE SEQUENCE [LARGE SCALE GENOMIC DNA]</scope>
</reference>
<name>A0A383WFN6_TETOB</name>
<dbReference type="Proteomes" id="UP000256970">
    <property type="component" value="Unassembled WGS sequence"/>
</dbReference>
<protein>
    <submittedName>
        <fullName evidence="1">Uncharacterized protein</fullName>
    </submittedName>
</protein>
<dbReference type="AlphaFoldDB" id="A0A383WFN6"/>
<evidence type="ECO:0000313" key="1">
    <source>
        <dbReference type="EMBL" id="SZX75834.1"/>
    </source>
</evidence>
<dbReference type="EMBL" id="FNXT01001243">
    <property type="protein sequence ID" value="SZX75834.1"/>
    <property type="molecule type" value="Genomic_DNA"/>
</dbReference>
<accession>A0A383WFN6</accession>
<sequence>MLLAAVEAAHINSCSKPLQQLCRAWQPIGSCAVASMAAAAVQLGCLPVLQWLLRLPAAQQLLCRDVAALMRWAIHTNPAGSSSSSSSSSGTDVSLKDKVPWNPCPPSYIAARAEVLAAVCSLPAAQQISCSSLVGLLVRAMQHVEAVQQLCKLRAAAALDRHCISGLLRWARVLGSRPGRDAVVGALAGLRGAEGLKAADVGELLQLYGRIDGMMGWSAGHSVEEGVQPAEVSLARWACA</sequence>
<organism evidence="1 2">
    <name type="scientific">Tetradesmus obliquus</name>
    <name type="common">Green alga</name>
    <name type="synonym">Acutodesmus obliquus</name>
    <dbReference type="NCBI Taxonomy" id="3088"/>
    <lineage>
        <taxon>Eukaryota</taxon>
        <taxon>Viridiplantae</taxon>
        <taxon>Chlorophyta</taxon>
        <taxon>core chlorophytes</taxon>
        <taxon>Chlorophyceae</taxon>
        <taxon>CS clade</taxon>
        <taxon>Sphaeropleales</taxon>
        <taxon>Scenedesmaceae</taxon>
        <taxon>Tetradesmus</taxon>
    </lineage>
</organism>
<keyword evidence="2" id="KW-1185">Reference proteome</keyword>